<evidence type="ECO:0000256" key="1">
    <source>
        <dbReference type="SAM" id="Coils"/>
    </source>
</evidence>
<dbReference type="RefSeq" id="WP_006858379.1">
    <property type="nucleotide sequence ID" value="NZ_GG692735.1"/>
</dbReference>
<organism evidence="2 3">
    <name type="scientific">Roseburia intestinalis L1-82</name>
    <dbReference type="NCBI Taxonomy" id="536231"/>
    <lineage>
        <taxon>Bacteria</taxon>
        <taxon>Bacillati</taxon>
        <taxon>Bacillota</taxon>
        <taxon>Clostridia</taxon>
        <taxon>Lachnospirales</taxon>
        <taxon>Lachnospiraceae</taxon>
        <taxon>Roseburia</taxon>
    </lineage>
</organism>
<feature type="non-terminal residue" evidence="2">
    <location>
        <position position="247"/>
    </location>
</feature>
<name>C7GEE6_9FIRM</name>
<sequence>PERDFEKSRRKQFVSRIATGDYDCIIMSHSQFEKIPISAERKERMLNEQIDEISYAIDEMKERNGERWTVKQMESQKKKLEEQLKSLSDESRKDDLITFEELGVDSIMVDEAHNFKNLAIFSKMNNVSGISSSGAKKSTDMQLKCQYLSEINDGRGIVFATGTPISNTMCEMYVMQLYLQKAALEEMGIYHFDSWAANFGEVTTALELTVEGSGFRFKSRFNKFTNLPELMNIFREVADVQTADMLD</sequence>
<protein>
    <recommendedName>
        <fullName evidence="4">Helicase ATP-binding domain-containing protein</fullName>
    </recommendedName>
</protein>
<dbReference type="Proteomes" id="UP000004828">
    <property type="component" value="Unassembled WGS sequence"/>
</dbReference>
<gene>
    <name evidence="2" type="ORF">ROSINTL182_08298</name>
</gene>
<dbReference type="HOGENOM" id="CLU_1126595_0_0_9"/>
<accession>C7GEE6</accession>
<dbReference type="EMBL" id="ABYJ02000171">
    <property type="protein sequence ID" value="EEU99808.1"/>
    <property type="molecule type" value="Genomic_DNA"/>
</dbReference>
<comment type="caution">
    <text evidence="2">The sequence shown here is derived from an EMBL/GenBank/DDBJ whole genome shotgun (WGS) entry which is preliminary data.</text>
</comment>
<dbReference type="InterPro" id="IPR027417">
    <property type="entry name" value="P-loop_NTPase"/>
</dbReference>
<evidence type="ECO:0000313" key="3">
    <source>
        <dbReference type="Proteomes" id="UP000004828"/>
    </source>
</evidence>
<evidence type="ECO:0000313" key="2">
    <source>
        <dbReference type="EMBL" id="EEU99808.1"/>
    </source>
</evidence>
<proteinExistence type="predicted"/>
<reference evidence="2 3" key="1">
    <citation type="submission" date="2009-08" db="EMBL/GenBank/DDBJ databases">
        <authorList>
            <person name="Weinstock G."/>
            <person name="Sodergren E."/>
            <person name="Clifton S."/>
            <person name="Fulton L."/>
            <person name="Fulton B."/>
            <person name="Courtney L."/>
            <person name="Fronick C."/>
            <person name="Harrison M."/>
            <person name="Strong C."/>
            <person name="Farmer C."/>
            <person name="Delahaunty K."/>
            <person name="Markovic C."/>
            <person name="Hall O."/>
            <person name="Minx P."/>
            <person name="Tomlinson C."/>
            <person name="Mitreva M."/>
            <person name="Nelson J."/>
            <person name="Hou S."/>
            <person name="Wollam A."/>
            <person name="Pepin K.H."/>
            <person name="Johnson M."/>
            <person name="Bhonagiri V."/>
            <person name="Nash W.E."/>
            <person name="Warren W."/>
            <person name="Chinwalla A."/>
            <person name="Mardis E.R."/>
            <person name="Wilson R.K."/>
        </authorList>
    </citation>
    <scope>NUCLEOTIDE SEQUENCE [LARGE SCALE GENOMIC DNA]</scope>
    <source>
        <strain evidence="2 3">L1-82</strain>
    </source>
</reference>
<keyword evidence="1" id="KW-0175">Coiled coil</keyword>
<dbReference type="AlphaFoldDB" id="C7GEE6"/>
<dbReference type="PANTHER" id="PTHR41313:SF1">
    <property type="entry name" value="DNA METHYLASE ADENINE-SPECIFIC DOMAIN-CONTAINING PROTEIN"/>
    <property type="match status" value="1"/>
</dbReference>
<dbReference type="SUPFAM" id="SSF52540">
    <property type="entry name" value="P-loop containing nucleoside triphosphate hydrolases"/>
    <property type="match status" value="1"/>
</dbReference>
<feature type="coiled-coil region" evidence="1">
    <location>
        <begin position="63"/>
        <end position="93"/>
    </location>
</feature>
<dbReference type="PANTHER" id="PTHR41313">
    <property type="entry name" value="ADENINE-SPECIFIC METHYLTRANSFERASE"/>
    <property type="match status" value="1"/>
</dbReference>
<feature type="non-terminal residue" evidence="2">
    <location>
        <position position="1"/>
    </location>
</feature>
<evidence type="ECO:0008006" key="4">
    <source>
        <dbReference type="Google" id="ProtNLM"/>
    </source>
</evidence>
<dbReference type="InterPro" id="IPR052933">
    <property type="entry name" value="DNA_Protect_Modify"/>
</dbReference>